<protein>
    <submittedName>
        <fullName evidence="1">Uncharacterized protein</fullName>
    </submittedName>
</protein>
<proteinExistence type="predicted"/>
<dbReference type="EMBL" id="JADOUF010000001">
    <property type="protein sequence ID" value="MBG6136852.1"/>
    <property type="molecule type" value="Genomic_DNA"/>
</dbReference>
<reference evidence="1" key="1">
    <citation type="submission" date="2020-11" db="EMBL/GenBank/DDBJ databases">
        <title>Sequencing the genomes of 1000 actinobacteria strains.</title>
        <authorList>
            <person name="Klenk H.-P."/>
        </authorList>
    </citation>
    <scope>NUCLEOTIDE SEQUENCE</scope>
    <source>
        <strain evidence="1">DSM 45356</strain>
    </source>
</reference>
<gene>
    <name evidence="1" type="ORF">IW245_003046</name>
</gene>
<evidence type="ECO:0000313" key="2">
    <source>
        <dbReference type="Proteomes" id="UP000622552"/>
    </source>
</evidence>
<keyword evidence="2" id="KW-1185">Reference proteome</keyword>
<dbReference type="Proteomes" id="UP000622552">
    <property type="component" value="Unassembled WGS sequence"/>
</dbReference>
<sequence length="82" mass="9057">MTMTLIGVLLLAPDSFELTVDRDGHLDRYAFRGSTEGPLVGIHWNRPVEAEFAREFGALRALKRVAGRLHAGMEIALPVRLG</sequence>
<organism evidence="1 2">
    <name type="scientific">Longispora fulva</name>
    <dbReference type="NCBI Taxonomy" id="619741"/>
    <lineage>
        <taxon>Bacteria</taxon>
        <taxon>Bacillati</taxon>
        <taxon>Actinomycetota</taxon>
        <taxon>Actinomycetes</taxon>
        <taxon>Micromonosporales</taxon>
        <taxon>Micromonosporaceae</taxon>
        <taxon>Longispora</taxon>
    </lineage>
</organism>
<comment type="caution">
    <text evidence="1">The sequence shown here is derived from an EMBL/GenBank/DDBJ whole genome shotgun (WGS) entry which is preliminary data.</text>
</comment>
<evidence type="ECO:0000313" key="1">
    <source>
        <dbReference type="EMBL" id="MBG6136852.1"/>
    </source>
</evidence>
<dbReference type="RefSeq" id="WP_197003773.1">
    <property type="nucleotide sequence ID" value="NZ_BONS01000016.1"/>
</dbReference>
<name>A0A8J7GHS2_9ACTN</name>
<dbReference type="AlphaFoldDB" id="A0A8J7GHS2"/>
<accession>A0A8J7GHS2</accession>